<dbReference type="AlphaFoldDB" id="A0A6P8AZT1"/>
<dbReference type="KEGG" id="pgri:PgNI_10154"/>
<organism evidence="1 2">
    <name type="scientific">Pyricularia grisea</name>
    <name type="common">Crabgrass-specific blast fungus</name>
    <name type="synonym">Magnaporthe grisea</name>
    <dbReference type="NCBI Taxonomy" id="148305"/>
    <lineage>
        <taxon>Eukaryota</taxon>
        <taxon>Fungi</taxon>
        <taxon>Dikarya</taxon>
        <taxon>Ascomycota</taxon>
        <taxon>Pezizomycotina</taxon>
        <taxon>Sordariomycetes</taxon>
        <taxon>Sordariomycetidae</taxon>
        <taxon>Magnaporthales</taxon>
        <taxon>Pyriculariaceae</taxon>
        <taxon>Pyricularia</taxon>
    </lineage>
</organism>
<reference evidence="2" key="2">
    <citation type="submission" date="2019-10" db="EMBL/GenBank/DDBJ databases">
        <authorList>
            <consortium name="NCBI Genome Project"/>
        </authorList>
    </citation>
    <scope>NUCLEOTIDE SEQUENCE</scope>
    <source>
        <strain evidence="2">NI907</strain>
    </source>
</reference>
<evidence type="ECO:0000313" key="2">
    <source>
        <dbReference type="RefSeq" id="XP_030980402.1"/>
    </source>
</evidence>
<proteinExistence type="predicted"/>
<gene>
    <name evidence="2" type="ORF">PgNI_10154</name>
</gene>
<reference evidence="2" key="3">
    <citation type="submission" date="2025-08" db="UniProtKB">
        <authorList>
            <consortium name="RefSeq"/>
        </authorList>
    </citation>
    <scope>IDENTIFICATION</scope>
    <source>
        <strain evidence="2">NI907</strain>
    </source>
</reference>
<name>A0A6P8AZT1_PYRGI</name>
<dbReference type="GeneID" id="41965037"/>
<dbReference type="RefSeq" id="XP_030980402.1">
    <property type="nucleotide sequence ID" value="XM_031130129.1"/>
</dbReference>
<protein>
    <submittedName>
        <fullName evidence="2">Uncharacterized protein</fullName>
    </submittedName>
</protein>
<dbReference type="Proteomes" id="UP000515153">
    <property type="component" value="Chromosome VII"/>
</dbReference>
<keyword evidence="1" id="KW-1185">Reference proteome</keyword>
<reference evidence="1 2" key="1">
    <citation type="journal article" date="2019" name="Mol. Biol. Evol.">
        <title>Blast fungal genomes show frequent chromosomal changes, gene gains and losses, and effector gene turnover.</title>
        <authorList>
            <person name="Gomez Luciano L.B."/>
            <person name="Jason Tsai I."/>
            <person name="Chuma I."/>
            <person name="Tosa Y."/>
            <person name="Chen Y.H."/>
            <person name="Li J.Y."/>
            <person name="Li M.Y."/>
            <person name="Jade Lu M.Y."/>
            <person name="Nakayashiki H."/>
            <person name="Li W.H."/>
        </authorList>
    </citation>
    <scope>NUCLEOTIDE SEQUENCE [LARGE SCALE GENOMIC DNA]</scope>
    <source>
        <strain evidence="1 2">NI907</strain>
    </source>
</reference>
<sequence length="146" mass="16372">MRNELEMFWWARWPVSSIPDPGEDGDPERYAVLACITALIVESFNERNKLGLRRAEPHSILSLEEQLAWAATPEVRETEPAWTSNARPLSRVLYIPTGDDNGEEITNLEDPKACPAFKKKNILAGNISGPLPAIFLVNFAAEIVKR</sequence>
<evidence type="ECO:0000313" key="1">
    <source>
        <dbReference type="Proteomes" id="UP000515153"/>
    </source>
</evidence>
<accession>A0A6P8AZT1</accession>